<accession>A0AAV6H033</accession>
<dbReference type="GO" id="GO:0005829">
    <property type="term" value="C:cytosol"/>
    <property type="evidence" value="ECO:0007669"/>
    <property type="project" value="TreeGrafter"/>
</dbReference>
<dbReference type="GO" id="GO:0005094">
    <property type="term" value="F:Rho GDP-dissociation inhibitor activity"/>
    <property type="evidence" value="ECO:0007669"/>
    <property type="project" value="InterPro"/>
</dbReference>
<dbReference type="InterPro" id="IPR014756">
    <property type="entry name" value="Ig_E-set"/>
</dbReference>
<dbReference type="EMBL" id="JADWDJ010000006">
    <property type="protein sequence ID" value="KAG5279391.1"/>
    <property type="molecule type" value="Genomic_DNA"/>
</dbReference>
<keyword evidence="3" id="KW-0343">GTPase activation</keyword>
<evidence type="ECO:0000313" key="5">
    <source>
        <dbReference type="EMBL" id="KAG5279391.1"/>
    </source>
</evidence>
<dbReference type="PRINTS" id="PR00492">
    <property type="entry name" value="RHOGDI"/>
</dbReference>
<dbReference type="AlphaFoldDB" id="A0AAV6H033"/>
<dbReference type="Gene3D" id="2.70.50.30">
    <property type="entry name" value="Coagulation Factor XIII, subunit A, domain 1"/>
    <property type="match status" value="1"/>
</dbReference>
<dbReference type="InterPro" id="IPR000406">
    <property type="entry name" value="Rho_GDI"/>
</dbReference>
<dbReference type="SUPFAM" id="SSF81296">
    <property type="entry name" value="E set domains"/>
    <property type="match status" value="1"/>
</dbReference>
<dbReference type="Pfam" id="PF02115">
    <property type="entry name" value="Rho_GDI"/>
    <property type="match status" value="1"/>
</dbReference>
<dbReference type="Proteomes" id="UP000823561">
    <property type="component" value="Chromosome 6"/>
</dbReference>
<dbReference type="GO" id="GO:0005096">
    <property type="term" value="F:GTPase activator activity"/>
    <property type="evidence" value="ECO:0007669"/>
    <property type="project" value="UniProtKB-KW"/>
</dbReference>
<protein>
    <submittedName>
        <fullName evidence="5">Uncharacterized protein</fullName>
    </submittedName>
</protein>
<evidence type="ECO:0000256" key="4">
    <source>
        <dbReference type="ARBA" id="ARBA00022490"/>
    </source>
</evidence>
<keyword evidence="6" id="KW-1185">Reference proteome</keyword>
<keyword evidence="4" id="KW-0963">Cytoplasm</keyword>
<comment type="similarity">
    <text evidence="2">Belongs to the Rho GDI family.</text>
</comment>
<dbReference type="GO" id="GO:0007399">
    <property type="term" value="P:nervous system development"/>
    <property type="evidence" value="ECO:0007669"/>
    <property type="project" value="UniProtKB-ARBA"/>
</dbReference>
<sequence length="120" mass="13236">MLGMDVCEFGGQFLELLWLTVCYRGIMADKETDTPIGDEADEADLNYQPPAQKSLQEIQELDKDDESLTKYKQALLGSGPVVADPTIPNLQVTRLTLMCDQAPGPITMDLTGDLLLLYNV</sequence>
<evidence type="ECO:0000256" key="2">
    <source>
        <dbReference type="ARBA" id="ARBA00009758"/>
    </source>
</evidence>
<organism evidence="5 6">
    <name type="scientific">Alosa alosa</name>
    <name type="common">allis shad</name>
    <dbReference type="NCBI Taxonomy" id="278164"/>
    <lineage>
        <taxon>Eukaryota</taxon>
        <taxon>Metazoa</taxon>
        <taxon>Chordata</taxon>
        <taxon>Craniata</taxon>
        <taxon>Vertebrata</taxon>
        <taxon>Euteleostomi</taxon>
        <taxon>Actinopterygii</taxon>
        <taxon>Neopterygii</taxon>
        <taxon>Teleostei</taxon>
        <taxon>Clupei</taxon>
        <taxon>Clupeiformes</taxon>
        <taxon>Clupeoidei</taxon>
        <taxon>Clupeidae</taxon>
        <taxon>Alosa</taxon>
    </lineage>
</organism>
<name>A0AAV6H033_9TELE</name>
<proteinExistence type="inferred from homology"/>
<reference evidence="5" key="1">
    <citation type="submission" date="2020-10" db="EMBL/GenBank/DDBJ databases">
        <title>Chromosome-scale genome assembly of the Allis shad, Alosa alosa.</title>
        <authorList>
            <person name="Margot Z."/>
            <person name="Christophe K."/>
            <person name="Cabau C."/>
            <person name="Louis A."/>
            <person name="Berthelot C."/>
            <person name="Parey E."/>
            <person name="Roest Crollius H."/>
            <person name="Montfort J."/>
            <person name="Robinson-Rechavi M."/>
            <person name="Bucao C."/>
            <person name="Bouchez O."/>
            <person name="Gislard M."/>
            <person name="Lluch J."/>
            <person name="Milhes M."/>
            <person name="Lampietro C."/>
            <person name="Lopez Roques C."/>
            <person name="Donnadieu C."/>
            <person name="Braasch I."/>
            <person name="Desvignes T."/>
            <person name="Postlethwait J."/>
            <person name="Bobe J."/>
            <person name="Guiguen Y."/>
        </authorList>
    </citation>
    <scope>NUCLEOTIDE SEQUENCE</scope>
    <source>
        <strain evidence="5">M-15738</strain>
        <tissue evidence="5">Blood</tissue>
    </source>
</reference>
<dbReference type="GO" id="GO:0016020">
    <property type="term" value="C:membrane"/>
    <property type="evidence" value="ECO:0007669"/>
    <property type="project" value="TreeGrafter"/>
</dbReference>
<dbReference type="InterPro" id="IPR024792">
    <property type="entry name" value="RhoGDI_dom_sf"/>
</dbReference>
<dbReference type="FunFam" id="2.70.50.30:FF:000004">
    <property type="entry name" value="Rho GDP-dissociation inhibitor 1"/>
    <property type="match status" value="1"/>
</dbReference>
<comment type="caution">
    <text evidence="5">The sequence shown here is derived from an EMBL/GenBank/DDBJ whole genome shotgun (WGS) entry which is preliminary data.</text>
</comment>
<dbReference type="GO" id="GO:0007266">
    <property type="term" value="P:Rho protein signal transduction"/>
    <property type="evidence" value="ECO:0007669"/>
    <property type="project" value="InterPro"/>
</dbReference>
<evidence type="ECO:0000256" key="1">
    <source>
        <dbReference type="ARBA" id="ARBA00004496"/>
    </source>
</evidence>
<comment type="subcellular location">
    <subcellularLocation>
        <location evidence="1">Cytoplasm</location>
    </subcellularLocation>
</comment>
<dbReference type="PANTHER" id="PTHR10980:SF8">
    <property type="entry name" value="RHO GDP-DISSOCIATION INHIBITOR 3"/>
    <property type="match status" value="1"/>
</dbReference>
<gene>
    <name evidence="5" type="ORF">AALO_G00077290</name>
</gene>
<evidence type="ECO:0000256" key="3">
    <source>
        <dbReference type="ARBA" id="ARBA00022468"/>
    </source>
</evidence>
<evidence type="ECO:0000313" key="6">
    <source>
        <dbReference type="Proteomes" id="UP000823561"/>
    </source>
</evidence>
<dbReference type="PANTHER" id="PTHR10980">
    <property type="entry name" value="RHO GDP-DISSOCIATION INHIBITOR"/>
    <property type="match status" value="1"/>
</dbReference>